<keyword evidence="1" id="KW-0862">Zinc</keyword>
<dbReference type="GO" id="GO:0097196">
    <property type="term" value="C:Shu complex"/>
    <property type="evidence" value="ECO:0000318"/>
    <property type="project" value="GO_Central"/>
</dbReference>
<dbReference type="Proteomes" id="UP000001940">
    <property type="component" value="Chromosome V"/>
</dbReference>
<dbReference type="PANTHER" id="PTHR28498:SF1">
    <property type="entry name" value="ZINC FINGER SWIM DOMAIN-CONTAINING PROTEIN 7"/>
    <property type="match status" value="1"/>
</dbReference>
<keyword evidence="1" id="KW-0479">Metal-binding</keyword>
<dbReference type="InterPro" id="IPR007527">
    <property type="entry name" value="Znf_SWIM"/>
</dbReference>
<dbReference type="CTD" id="189734"/>
<evidence type="ECO:0000313" key="3">
    <source>
        <dbReference type="EMBL" id="CAD31831.2"/>
    </source>
</evidence>
<dbReference type="PANTHER" id="PTHR28498">
    <property type="entry name" value="ZINC FINGER SWIM DOMAIN-CONTAINING PROTEIN 7"/>
    <property type="match status" value="1"/>
</dbReference>
<dbReference type="InParanoid" id="Q8MYM5"/>
<evidence type="ECO:0000256" key="1">
    <source>
        <dbReference type="PROSITE-ProRule" id="PRU00325"/>
    </source>
</evidence>
<protein>
    <submittedName>
        <fullName evidence="3">SWIM-type domain-containing protein</fullName>
    </submittedName>
</protein>
<evidence type="ECO:0000313" key="4">
    <source>
        <dbReference type="Proteomes" id="UP000001940"/>
    </source>
</evidence>
<dbReference type="GO" id="GO:0008270">
    <property type="term" value="F:zinc ion binding"/>
    <property type="evidence" value="ECO:0007669"/>
    <property type="project" value="UniProtKB-KW"/>
</dbReference>
<dbReference type="GO" id="GO:0000724">
    <property type="term" value="P:double-strand break repair via homologous recombination"/>
    <property type="evidence" value="ECO:0000318"/>
    <property type="project" value="GO_Central"/>
</dbReference>
<dbReference type="AlphaFoldDB" id="Q8MYM5"/>
<dbReference type="Pfam" id="PF04434">
    <property type="entry name" value="SWIM"/>
    <property type="match status" value="1"/>
</dbReference>
<dbReference type="GeneID" id="189734"/>
<dbReference type="WormBase" id="Y39B6A.40a">
    <property type="protein sequence ID" value="CE34115"/>
    <property type="gene ID" value="WBGene00012698"/>
    <property type="gene designation" value="sws-1"/>
</dbReference>
<dbReference type="PROSITE" id="PS50966">
    <property type="entry name" value="ZF_SWIM"/>
    <property type="match status" value="1"/>
</dbReference>
<sequence>MDVFELTKKTLLAVISESSSSDDYLEALAEIEGLVKHEAAATSFQLMERGKVRELAVPKPEFYNKRRKFEDFQEKTVFDWKSEFNLKNAKKVERWTVEEKEKREKQRCFIEVEHYKKKEYLNFLYPGVHYCTCPYFQSTVLQKQTNWICVHILAYYFAKNFGKIERIECKSEIVGLVKKIFIRSIFLEEKK</sequence>
<dbReference type="HOGENOM" id="CLU_1526573_0_0_1"/>
<accession>Q8MYM5</accession>
<dbReference type="AGR" id="WB:WBGene00012698"/>
<name>Q8MYM5_CAEEL</name>
<evidence type="ECO:0000313" key="5">
    <source>
        <dbReference type="WormBase" id="Y39B6A.40a"/>
    </source>
</evidence>
<dbReference type="PaxDb" id="6239-Y39B6A.40"/>
<dbReference type="EMBL" id="BX284605">
    <property type="protein sequence ID" value="CAD31831.2"/>
    <property type="molecule type" value="Genomic_DNA"/>
</dbReference>
<dbReference type="RefSeq" id="NP_741657.2">
    <property type="nucleotide sequence ID" value="NM_171567.4"/>
</dbReference>
<dbReference type="IntAct" id="Q8MYM5">
    <property type="interactions" value="1"/>
</dbReference>
<dbReference type="Bgee" id="WBGene00012698">
    <property type="expression patterns" value="Expressed in germ line (C elegans) and 4 other cell types or tissues"/>
</dbReference>
<feature type="domain" description="SWIM-type" evidence="2">
    <location>
        <begin position="110"/>
        <end position="160"/>
    </location>
</feature>
<reference evidence="3 4" key="1">
    <citation type="journal article" date="1998" name="Science">
        <title>Genome sequence of the nematode C. elegans: a platform for investigating biology.</title>
        <authorList>
            <consortium name="The C. elegans sequencing consortium"/>
            <person name="Sulson J.E."/>
            <person name="Waterston R."/>
        </authorList>
    </citation>
    <scope>NUCLEOTIDE SEQUENCE [LARGE SCALE GENOMIC DNA]</scope>
    <source>
        <strain evidence="3 4">Bristol N2</strain>
    </source>
</reference>
<dbReference type="OrthoDB" id="337581at2759"/>
<evidence type="ECO:0000259" key="2">
    <source>
        <dbReference type="PROSITE" id="PS50966"/>
    </source>
</evidence>
<dbReference type="UCSC" id="Y39B6A.40">
    <property type="organism name" value="c. elegans"/>
</dbReference>
<keyword evidence="1" id="KW-0863">Zinc-finger</keyword>
<organism evidence="3 4">
    <name type="scientific">Caenorhabditis elegans</name>
    <dbReference type="NCBI Taxonomy" id="6239"/>
    <lineage>
        <taxon>Eukaryota</taxon>
        <taxon>Metazoa</taxon>
        <taxon>Ecdysozoa</taxon>
        <taxon>Nematoda</taxon>
        <taxon>Chromadorea</taxon>
        <taxon>Rhabditida</taxon>
        <taxon>Rhabditina</taxon>
        <taxon>Rhabditomorpha</taxon>
        <taxon>Rhabditoidea</taxon>
        <taxon>Rhabditidae</taxon>
        <taxon>Peloderinae</taxon>
        <taxon>Caenorhabditis</taxon>
    </lineage>
</organism>
<keyword evidence="4" id="KW-1185">Reference proteome</keyword>
<dbReference type="OMA" id="RIECKSE"/>
<dbReference type="FunCoup" id="Q8MYM5">
    <property type="interactions" value="14"/>
</dbReference>
<dbReference type="STRING" id="6239.Y39B6A.40a.1"/>
<proteinExistence type="predicted"/>
<dbReference type="ExpressionAtlas" id="Q8MYM5">
    <property type="expression patterns" value="baseline and differential"/>
</dbReference>
<gene>
    <name evidence="3 5" type="primary">sws-1</name>
    <name evidence="3" type="ORF">CELE_Y39B6A.40</name>
    <name evidence="5" type="ORF">Y39B6A.40</name>
</gene>